<dbReference type="Proteomes" id="UP001201273">
    <property type="component" value="Unassembled WGS sequence"/>
</dbReference>
<reference evidence="1 2" key="1">
    <citation type="journal article" date="2022" name="Environ. Microbiol. Rep.">
        <title>Eco-phylogenetic analyses reveal divergent evolution of vitamin B12 metabolism in the marine bacterial family 'Psychromonadaceae'.</title>
        <authorList>
            <person name="Jin X."/>
            <person name="Yang Y."/>
            <person name="Cao H."/>
            <person name="Gao B."/>
            <person name="Zhao Z."/>
        </authorList>
    </citation>
    <scope>NUCLEOTIDE SEQUENCE [LARGE SCALE GENOMIC DNA]</scope>
    <source>
        <strain evidence="1 2">MKS20</strain>
    </source>
</reference>
<dbReference type="EMBL" id="JAIMJA010000006">
    <property type="protein sequence ID" value="MCE2594654.1"/>
    <property type="molecule type" value="Genomic_DNA"/>
</dbReference>
<dbReference type="NCBIfam" id="TIGR02443">
    <property type="entry name" value="YheV family putative zinc ribbon protein"/>
    <property type="match status" value="1"/>
</dbReference>
<organism evidence="1 2">
    <name type="scientific">Motilimonas cestriensis</name>
    <dbReference type="NCBI Taxonomy" id="2742685"/>
    <lineage>
        <taxon>Bacteria</taxon>
        <taxon>Pseudomonadati</taxon>
        <taxon>Pseudomonadota</taxon>
        <taxon>Gammaproteobacteria</taxon>
        <taxon>Alteromonadales</taxon>
        <taxon>Alteromonadales genera incertae sedis</taxon>
        <taxon>Motilimonas</taxon>
    </lineage>
</organism>
<name>A0ABS8W6M7_9GAMM</name>
<evidence type="ECO:0000313" key="2">
    <source>
        <dbReference type="Proteomes" id="UP001201273"/>
    </source>
</evidence>
<comment type="caution">
    <text evidence="1">The sequence shown here is derived from an EMBL/GenBank/DDBJ whole genome shotgun (WGS) entry which is preliminary data.</text>
</comment>
<sequence length="68" mass="7554">MSKRKRFIAGATCPSCNEQDTIVVFVDQNVEKVQCVKCDYLQSQAPGEVSGATRQFEQVIGVFNPDEN</sequence>
<keyword evidence="2" id="KW-1185">Reference proteome</keyword>
<proteinExistence type="predicted"/>
<protein>
    <submittedName>
        <fullName evidence="1">YheV family putative metal-binding protein</fullName>
    </submittedName>
</protein>
<dbReference type="Pfam" id="PF09526">
    <property type="entry name" value="DUF2387"/>
    <property type="match status" value="1"/>
</dbReference>
<dbReference type="InterPro" id="IPR012658">
    <property type="entry name" value="YheV"/>
</dbReference>
<dbReference type="RefSeq" id="WP_233052186.1">
    <property type="nucleotide sequence ID" value="NZ_JAIMJA010000006.1"/>
</dbReference>
<accession>A0ABS8W6M7</accession>
<evidence type="ECO:0000313" key="1">
    <source>
        <dbReference type="EMBL" id="MCE2594654.1"/>
    </source>
</evidence>
<gene>
    <name evidence="1" type="ORF">K6Y31_07480</name>
</gene>